<keyword evidence="2" id="KW-1185">Reference proteome</keyword>
<organism evidence="1 2">
    <name type="scientific">Portunus trituberculatus</name>
    <name type="common">Swimming crab</name>
    <name type="synonym">Neptunus trituberculatus</name>
    <dbReference type="NCBI Taxonomy" id="210409"/>
    <lineage>
        <taxon>Eukaryota</taxon>
        <taxon>Metazoa</taxon>
        <taxon>Ecdysozoa</taxon>
        <taxon>Arthropoda</taxon>
        <taxon>Crustacea</taxon>
        <taxon>Multicrustacea</taxon>
        <taxon>Malacostraca</taxon>
        <taxon>Eumalacostraca</taxon>
        <taxon>Eucarida</taxon>
        <taxon>Decapoda</taxon>
        <taxon>Pleocyemata</taxon>
        <taxon>Brachyura</taxon>
        <taxon>Eubrachyura</taxon>
        <taxon>Portunoidea</taxon>
        <taxon>Portunidae</taxon>
        <taxon>Portuninae</taxon>
        <taxon>Portunus</taxon>
    </lineage>
</organism>
<name>A0A5B7EP75_PORTR</name>
<accession>A0A5B7EP75</accession>
<comment type="caution">
    <text evidence="1">The sequence shown here is derived from an EMBL/GenBank/DDBJ whole genome shotgun (WGS) entry which is preliminary data.</text>
</comment>
<reference evidence="1" key="1">
    <citation type="submission" date="2019-05" db="EMBL/GenBank/DDBJ databases">
        <title>Another draft genome of Portunus trituberculatus and its Hox gene families provides insights of decapod evolution.</title>
        <authorList>
            <person name="Jeong J.-H."/>
            <person name="Song I."/>
            <person name="Kim S."/>
            <person name="Choi T."/>
            <person name="Kim D."/>
            <person name="Ryu S."/>
            <person name="Kim W."/>
        </authorList>
    </citation>
    <scope>NUCLEOTIDE SEQUENCE [LARGE SCALE GENOMIC DNA]</scope>
    <source>
        <tissue evidence="1">Muscle</tissue>
    </source>
</reference>
<proteinExistence type="predicted"/>
<gene>
    <name evidence="1" type="ORF">E2C01_029939</name>
</gene>
<dbReference type="EMBL" id="VSRR010003528">
    <property type="protein sequence ID" value="MPC36480.1"/>
    <property type="molecule type" value="Genomic_DNA"/>
</dbReference>
<dbReference type="Proteomes" id="UP000324222">
    <property type="component" value="Unassembled WGS sequence"/>
</dbReference>
<dbReference type="AlphaFoldDB" id="A0A5B7EP75"/>
<evidence type="ECO:0000313" key="2">
    <source>
        <dbReference type="Proteomes" id="UP000324222"/>
    </source>
</evidence>
<evidence type="ECO:0000313" key="1">
    <source>
        <dbReference type="EMBL" id="MPC36480.1"/>
    </source>
</evidence>
<protein>
    <submittedName>
        <fullName evidence="1">Uncharacterized protein</fullName>
    </submittedName>
</protein>
<sequence>MKLRSKRNMKEKETGSYPFHSFVSTSTVHDCSELNTLTGVIRTPHPVHPSPHTQQLYHVYFRP</sequence>